<sequence>MHQYAMNTIRILYIHRISTGTTYGLYLQPESRAFEAEIGSAGDPGGASCRQRLEDSFRTALATQGHSFLLFP</sequence>
<organism evidence="1">
    <name type="scientific">Microvirga ossetica</name>
    <dbReference type="NCBI Taxonomy" id="1882682"/>
    <lineage>
        <taxon>Bacteria</taxon>
        <taxon>Pseudomonadati</taxon>
        <taxon>Pseudomonadota</taxon>
        <taxon>Alphaproteobacteria</taxon>
        <taxon>Hyphomicrobiales</taxon>
        <taxon>Methylobacteriaceae</taxon>
        <taxon>Microvirga</taxon>
    </lineage>
</organism>
<dbReference type="EMBL" id="CP016621">
    <property type="protein sequence ID" value="ANY85453.1"/>
    <property type="molecule type" value="Genomic_DNA"/>
</dbReference>
<gene>
    <name evidence="1" type="ORF">BB934_45375</name>
</gene>
<dbReference type="AlphaFoldDB" id="A0A1B2EZU8"/>
<reference evidence="1" key="1">
    <citation type="submission" date="2016-07" db="EMBL/GenBank/DDBJ databases">
        <title>Microvirga ossetica sp. nov. a new species of rhizobia isolated from root nodules of the legume species Vicia alpestris Steven originated from North Ossetia region in the Caucasus.</title>
        <authorList>
            <person name="Safronova V.I."/>
            <person name="Kuznetsova I.G."/>
            <person name="Sazanova A.L."/>
            <person name="Belimov A."/>
            <person name="Andronov E."/>
            <person name="Osledkin Y.S."/>
            <person name="Onishchuk O.P."/>
            <person name="Kurchak O.N."/>
            <person name="Shaposhnikov A.I."/>
            <person name="Willems A."/>
            <person name="Tikhonovich I.A."/>
        </authorList>
    </citation>
    <scope>NUCLEOTIDE SEQUENCE [LARGE SCALE GENOMIC DNA]</scope>
    <source>
        <strain evidence="1">V5/3M</strain>
        <plasmid evidence="1">unnamed5</plasmid>
    </source>
</reference>
<geneLocation type="plasmid" evidence="1">
    <name>unnamed5</name>
</geneLocation>
<proteinExistence type="predicted"/>
<accession>A0A1B2EZU8</accession>
<name>A0A1B2EZU8_9HYPH</name>
<evidence type="ECO:0000313" key="1">
    <source>
        <dbReference type="EMBL" id="ANY85453.1"/>
    </source>
</evidence>
<protein>
    <submittedName>
        <fullName evidence="1">Uncharacterized protein</fullName>
    </submittedName>
</protein>
<keyword evidence="1" id="KW-0614">Plasmid</keyword>
<dbReference type="KEGG" id="moc:BB934_45375"/>